<dbReference type="EMBL" id="CP042997">
    <property type="protein sequence ID" value="QEH36513.1"/>
    <property type="molecule type" value="Genomic_DNA"/>
</dbReference>
<dbReference type="OrthoDB" id="9553674at2"/>
<reference evidence="1 2" key="1">
    <citation type="submission" date="2019-08" db="EMBL/GenBank/DDBJ databases">
        <title>Deep-cultivation of Planctomycetes and their phenomic and genomic characterization uncovers novel biology.</title>
        <authorList>
            <person name="Wiegand S."/>
            <person name="Jogler M."/>
            <person name="Boedeker C."/>
            <person name="Pinto D."/>
            <person name="Vollmers J."/>
            <person name="Rivas-Marin E."/>
            <person name="Kohn T."/>
            <person name="Peeters S.H."/>
            <person name="Heuer A."/>
            <person name="Rast P."/>
            <person name="Oberbeckmann S."/>
            <person name="Bunk B."/>
            <person name="Jeske O."/>
            <person name="Meyerdierks A."/>
            <person name="Storesund J.E."/>
            <person name="Kallscheuer N."/>
            <person name="Luecker S."/>
            <person name="Lage O.M."/>
            <person name="Pohl T."/>
            <person name="Merkel B.J."/>
            <person name="Hornburger P."/>
            <person name="Mueller R.-W."/>
            <person name="Bruemmer F."/>
            <person name="Labrenz M."/>
            <person name="Spormann A.M."/>
            <person name="Op den Camp H."/>
            <person name="Overmann J."/>
            <person name="Amann R."/>
            <person name="Jetten M.S.M."/>
            <person name="Mascher T."/>
            <person name="Medema M.H."/>
            <person name="Devos D.P."/>
            <person name="Kaster A.-K."/>
            <person name="Ovreas L."/>
            <person name="Rohde M."/>
            <person name="Galperin M.Y."/>
            <person name="Jogler C."/>
        </authorList>
    </citation>
    <scope>NUCLEOTIDE SEQUENCE [LARGE SCALE GENOMIC DNA]</scope>
    <source>
        <strain evidence="1 2">OJF2</strain>
    </source>
</reference>
<name>A0A5B9W7I2_9BACT</name>
<organism evidence="1 2">
    <name type="scientific">Aquisphaera giovannonii</name>
    <dbReference type="NCBI Taxonomy" id="406548"/>
    <lineage>
        <taxon>Bacteria</taxon>
        <taxon>Pseudomonadati</taxon>
        <taxon>Planctomycetota</taxon>
        <taxon>Planctomycetia</taxon>
        <taxon>Isosphaerales</taxon>
        <taxon>Isosphaeraceae</taxon>
        <taxon>Aquisphaera</taxon>
    </lineage>
</organism>
<accession>A0A5B9W7I2</accession>
<evidence type="ECO:0000313" key="1">
    <source>
        <dbReference type="EMBL" id="QEH36513.1"/>
    </source>
</evidence>
<keyword evidence="2" id="KW-1185">Reference proteome</keyword>
<proteinExistence type="predicted"/>
<sequence>MFVYLPHKKATHTMHICPAGDPRLKGEMPSDWVDDKNNPLTFQVEFRNGKAEVDDKIGRYLIDTGLARKTKLIMPEDE</sequence>
<dbReference type="Proteomes" id="UP000324233">
    <property type="component" value="Chromosome"/>
</dbReference>
<dbReference type="AlphaFoldDB" id="A0A5B9W7I2"/>
<protein>
    <submittedName>
        <fullName evidence="1">Uncharacterized protein</fullName>
    </submittedName>
</protein>
<dbReference type="KEGG" id="agv:OJF2_50970"/>
<evidence type="ECO:0000313" key="2">
    <source>
        <dbReference type="Proteomes" id="UP000324233"/>
    </source>
</evidence>
<dbReference type="RefSeq" id="WP_148596188.1">
    <property type="nucleotide sequence ID" value="NZ_CP042997.1"/>
</dbReference>
<gene>
    <name evidence="1" type="ORF">OJF2_50970</name>
</gene>